<comment type="caution">
    <text evidence="2">The sequence shown here is derived from an EMBL/GenBank/DDBJ whole genome shotgun (WGS) entry which is preliminary data.</text>
</comment>
<dbReference type="Proteomes" id="UP001293718">
    <property type="component" value="Unassembled WGS sequence"/>
</dbReference>
<organism evidence="2 3">
    <name type="scientific">Azohydromonas lata</name>
    <dbReference type="NCBI Taxonomy" id="45677"/>
    <lineage>
        <taxon>Bacteria</taxon>
        <taxon>Pseudomonadati</taxon>
        <taxon>Pseudomonadota</taxon>
        <taxon>Betaproteobacteria</taxon>
        <taxon>Burkholderiales</taxon>
        <taxon>Sphaerotilaceae</taxon>
        <taxon>Azohydromonas</taxon>
    </lineage>
</organism>
<accession>A0ABU5IAJ1</accession>
<evidence type="ECO:0000256" key="1">
    <source>
        <dbReference type="SAM" id="MobiDB-lite"/>
    </source>
</evidence>
<keyword evidence="3" id="KW-1185">Reference proteome</keyword>
<dbReference type="EMBL" id="JAXOJX010000003">
    <property type="protein sequence ID" value="MDZ5455670.1"/>
    <property type="molecule type" value="Genomic_DNA"/>
</dbReference>
<feature type="compositionally biased region" description="Low complexity" evidence="1">
    <location>
        <begin position="88"/>
        <end position="103"/>
    </location>
</feature>
<dbReference type="RefSeq" id="WP_322464424.1">
    <property type="nucleotide sequence ID" value="NZ_JAXOJX010000003.1"/>
</dbReference>
<feature type="region of interest" description="Disordered" evidence="1">
    <location>
        <begin position="73"/>
        <end position="114"/>
    </location>
</feature>
<name>A0ABU5IAJ1_9BURK</name>
<evidence type="ECO:0000313" key="2">
    <source>
        <dbReference type="EMBL" id="MDZ5455670.1"/>
    </source>
</evidence>
<evidence type="ECO:0000313" key="3">
    <source>
        <dbReference type="Proteomes" id="UP001293718"/>
    </source>
</evidence>
<sequence>MRSKGRAAAVGGDAQRMLERMKALGLPGTEAKRLAARYPAQSILDAFRYTETRQADAKQALLEQPAAYFRKALEQGYGRREDQAPQAPSRKSISTSRPSLSSIGARRPVPTSAS</sequence>
<reference evidence="2 3" key="1">
    <citation type="submission" date="2023-11" db="EMBL/GenBank/DDBJ databases">
        <title>Draft genome of Azohydromonas lata strain H1 (DSM1123), a polyhydroxyalkanoate producer.</title>
        <authorList>
            <person name="Traversa D."/>
            <person name="D'Addabbo P."/>
            <person name="Pazzani C."/>
            <person name="Manzari C."/>
            <person name="Chiara M."/>
            <person name="Scrascia M."/>
        </authorList>
    </citation>
    <scope>NUCLEOTIDE SEQUENCE [LARGE SCALE GENOMIC DNA]</scope>
    <source>
        <strain evidence="2 3">H1</strain>
    </source>
</reference>
<gene>
    <name evidence="2" type="ORF">SM757_03695</name>
</gene>
<proteinExistence type="predicted"/>
<protein>
    <submittedName>
        <fullName evidence="2">Uncharacterized protein</fullName>
    </submittedName>
</protein>
<feature type="compositionally biased region" description="Basic and acidic residues" evidence="1">
    <location>
        <begin position="73"/>
        <end position="83"/>
    </location>
</feature>